<dbReference type="GO" id="GO:0003676">
    <property type="term" value="F:nucleic acid binding"/>
    <property type="evidence" value="ECO:0007669"/>
    <property type="project" value="InterPro"/>
</dbReference>
<dbReference type="InterPro" id="IPR048515">
    <property type="entry name" value="DHH_CID"/>
</dbReference>
<dbReference type="InterPro" id="IPR051673">
    <property type="entry name" value="SSDNA_exonuclease_RecJ"/>
</dbReference>
<dbReference type="Pfam" id="PF21763">
    <property type="entry name" value="DHH_CID"/>
    <property type="match status" value="1"/>
</dbReference>
<reference evidence="4" key="1">
    <citation type="journal article" date="2020" name="mSystems">
        <title>Genome- and Community-Level Interaction Insights into Carbon Utilization and Element Cycling Functions of Hydrothermarchaeota in Hydrothermal Sediment.</title>
        <authorList>
            <person name="Zhou Z."/>
            <person name="Liu Y."/>
            <person name="Xu W."/>
            <person name="Pan J."/>
            <person name="Luo Z.H."/>
            <person name="Li M."/>
        </authorList>
    </citation>
    <scope>NUCLEOTIDE SEQUENCE [LARGE SCALE GENOMIC DNA]</scope>
    <source>
        <strain evidence="4">SpSt-1056</strain>
    </source>
</reference>
<organism evidence="4">
    <name type="scientific">Caldiarchaeum subterraneum</name>
    <dbReference type="NCBI Taxonomy" id="311458"/>
    <lineage>
        <taxon>Archaea</taxon>
        <taxon>Nitrososphaerota</taxon>
        <taxon>Candidatus Caldarchaeales</taxon>
        <taxon>Candidatus Caldarchaeaceae</taxon>
        <taxon>Candidatus Caldarchaeum</taxon>
    </lineage>
</organism>
<evidence type="ECO:0000259" key="1">
    <source>
        <dbReference type="Pfam" id="PF01368"/>
    </source>
</evidence>
<dbReference type="GO" id="GO:0004527">
    <property type="term" value="F:exonuclease activity"/>
    <property type="evidence" value="ECO:0007669"/>
    <property type="project" value="UniProtKB-KW"/>
</dbReference>
<dbReference type="SUPFAM" id="SSF64182">
    <property type="entry name" value="DHH phosphoesterases"/>
    <property type="match status" value="1"/>
</dbReference>
<dbReference type="PANTHER" id="PTHR30255">
    <property type="entry name" value="SINGLE-STRANDED-DNA-SPECIFIC EXONUCLEASE RECJ"/>
    <property type="match status" value="1"/>
</dbReference>
<dbReference type="EMBL" id="DRWN01000013">
    <property type="protein sequence ID" value="HHK67797.1"/>
    <property type="molecule type" value="Genomic_DNA"/>
</dbReference>
<dbReference type="PANTHER" id="PTHR30255:SF2">
    <property type="entry name" value="SINGLE-STRANDED-DNA-SPECIFIC EXONUCLEASE RECJ"/>
    <property type="match status" value="1"/>
</dbReference>
<dbReference type="InterPro" id="IPR003156">
    <property type="entry name" value="DHHA1_dom"/>
</dbReference>
<evidence type="ECO:0000259" key="3">
    <source>
        <dbReference type="Pfam" id="PF21763"/>
    </source>
</evidence>
<accession>A0A7C5L6J5</accession>
<dbReference type="Gene3D" id="3.10.310.30">
    <property type="match status" value="1"/>
</dbReference>
<gene>
    <name evidence="4" type="ORF">ENM11_01395</name>
</gene>
<dbReference type="AlphaFoldDB" id="A0A7C5L6J5"/>
<sequence length="483" mass="52464">MAGDMAGFLKVVEAASSRLRSWLREGFFIDVFTHNDADALSSAGIVAGALREEDAKYRVRSLNRIDDFIQLFNEGCVESDAIIFTDIGSGYLDELSRLLEGKQVVILDHHEPRSDENPRNWVHVNPHHHGFDGAREISAAGVAYFVCKNLNPSNIHYSAVAVVGALGDLQDKDNRRRLHGLNSLIVEDGIKAGVLEAREDIILYGRTFRPAHMALAFTTSPYIPGLSGREDACYGFLTSLGLSLKDGDQWRTLSDFSEEEKKRLYNGLIQYLVSNNLPSSIAEELVGTAYDLIKEELWTYLRDAREYATLLNACGKTGKPWLGIVVAMGARAEVLEEAQKVLEEYRASLARAMDYVARPGVKEELNHIVVLKGGEVIDEKQVSSIASIISSSGLLPPDKALVAFATAGNMVKISSRAPKTLVDKGVNLGALLSSLAASYGGKGGGHNVAAGAEIPSDRLIRFLADLDKAIGEQIASAASQFSD</sequence>
<proteinExistence type="predicted"/>
<evidence type="ECO:0000259" key="2">
    <source>
        <dbReference type="Pfam" id="PF02272"/>
    </source>
</evidence>
<feature type="domain" description="DDH" evidence="1">
    <location>
        <begin position="31"/>
        <end position="148"/>
    </location>
</feature>
<dbReference type="Pfam" id="PF02272">
    <property type="entry name" value="DHHA1"/>
    <property type="match status" value="1"/>
</dbReference>
<protein>
    <submittedName>
        <fullName evidence="4">DHH family phosphoesterase</fullName>
    </submittedName>
</protein>
<name>A0A7C5L6J5_CALS0</name>
<feature type="domain" description="DHH-CID" evidence="3">
    <location>
        <begin position="203"/>
        <end position="286"/>
    </location>
</feature>
<comment type="caution">
    <text evidence="4">The sequence shown here is derived from an EMBL/GenBank/DDBJ whole genome shotgun (WGS) entry which is preliminary data.</text>
</comment>
<dbReference type="Gene3D" id="3.90.1640.30">
    <property type="match status" value="1"/>
</dbReference>
<feature type="domain" description="DHHA1" evidence="2">
    <location>
        <begin position="374"/>
        <end position="471"/>
    </location>
</feature>
<evidence type="ECO:0000313" key="4">
    <source>
        <dbReference type="EMBL" id="HHK67797.1"/>
    </source>
</evidence>
<dbReference type="InterPro" id="IPR038763">
    <property type="entry name" value="DHH_sf"/>
</dbReference>
<dbReference type="Pfam" id="PF01368">
    <property type="entry name" value="DHH"/>
    <property type="match status" value="1"/>
</dbReference>
<dbReference type="InterPro" id="IPR001667">
    <property type="entry name" value="DDH_dom"/>
</dbReference>